<dbReference type="Pfam" id="PF00190">
    <property type="entry name" value="Cupin_1"/>
    <property type="match status" value="1"/>
</dbReference>
<dbReference type="Proteomes" id="UP001302812">
    <property type="component" value="Unassembled WGS sequence"/>
</dbReference>
<evidence type="ECO:0000313" key="8">
    <source>
        <dbReference type="Proteomes" id="UP001302812"/>
    </source>
</evidence>
<keyword evidence="4" id="KW-0479">Metal-binding</keyword>
<comment type="caution">
    <text evidence="7">The sequence shown here is derived from an EMBL/GenBank/DDBJ whole genome shotgun (WGS) entry which is preliminary data.</text>
</comment>
<dbReference type="RefSeq" id="XP_064670379.1">
    <property type="nucleotide sequence ID" value="XM_064811541.1"/>
</dbReference>
<gene>
    <name evidence="7" type="ORF">N656DRAFT_708800</name>
</gene>
<evidence type="ECO:0000256" key="5">
    <source>
        <dbReference type="ARBA" id="ARBA00023211"/>
    </source>
</evidence>
<evidence type="ECO:0000313" key="7">
    <source>
        <dbReference type="EMBL" id="KAK4112809.1"/>
    </source>
</evidence>
<dbReference type="InterPro" id="IPR011051">
    <property type="entry name" value="RmlC_Cupin_sf"/>
</dbReference>
<reference evidence="7" key="1">
    <citation type="journal article" date="2023" name="Mol. Phylogenet. Evol.">
        <title>Genome-scale phylogeny and comparative genomics of the fungal order Sordariales.</title>
        <authorList>
            <person name="Hensen N."/>
            <person name="Bonometti L."/>
            <person name="Westerberg I."/>
            <person name="Brannstrom I.O."/>
            <person name="Guillou S."/>
            <person name="Cros-Aarteil S."/>
            <person name="Calhoun S."/>
            <person name="Haridas S."/>
            <person name="Kuo A."/>
            <person name="Mondo S."/>
            <person name="Pangilinan J."/>
            <person name="Riley R."/>
            <person name="LaButti K."/>
            <person name="Andreopoulos B."/>
            <person name="Lipzen A."/>
            <person name="Chen C."/>
            <person name="Yan M."/>
            <person name="Daum C."/>
            <person name="Ng V."/>
            <person name="Clum A."/>
            <person name="Steindorff A."/>
            <person name="Ohm R.A."/>
            <person name="Martin F."/>
            <person name="Silar P."/>
            <person name="Natvig D.O."/>
            <person name="Lalanne C."/>
            <person name="Gautier V."/>
            <person name="Ament-Velasquez S.L."/>
            <person name="Kruys A."/>
            <person name="Hutchinson M.I."/>
            <person name="Powell A.J."/>
            <person name="Barry K."/>
            <person name="Miller A.N."/>
            <person name="Grigoriev I.V."/>
            <person name="Debuchy R."/>
            <person name="Gladieux P."/>
            <person name="Hiltunen Thoren M."/>
            <person name="Johannesson H."/>
        </authorList>
    </citation>
    <scope>NUCLEOTIDE SEQUENCE</scope>
    <source>
        <strain evidence="7">CBS 508.74</strain>
    </source>
</reference>
<accession>A0AAN6YTP7</accession>
<comment type="subcellular location">
    <subcellularLocation>
        <location evidence="1">Secreted</location>
    </subcellularLocation>
</comment>
<evidence type="ECO:0000256" key="3">
    <source>
        <dbReference type="ARBA" id="ARBA00022525"/>
    </source>
</evidence>
<evidence type="ECO:0000256" key="1">
    <source>
        <dbReference type="ARBA" id="ARBA00004613"/>
    </source>
</evidence>
<dbReference type="PROSITE" id="PS00725">
    <property type="entry name" value="GERMIN"/>
    <property type="match status" value="1"/>
</dbReference>
<name>A0AAN6YTP7_9PEZI</name>
<dbReference type="CDD" id="cd02241">
    <property type="entry name" value="cupin_OxOx"/>
    <property type="match status" value="1"/>
</dbReference>
<protein>
    <submittedName>
        <fullName evidence="7">RmlC-like cupin</fullName>
    </submittedName>
</protein>
<dbReference type="InterPro" id="IPR001929">
    <property type="entry name" value="Germin"/>
</dbReference>
<dbReference type="Gene3D" id="2.60.120.10">
    <property type="entry name" value="Jelly Rolls"/>
    <property type="match status" value="1"/>
</dbReference>
<dbReference type="GO" id="GO:0005576">
    <property type="term" value="C:extracellular region"/>
    <property type="evidence" value="ECO:0007669"/>
    <property type="project" value="UniProtKB-SubCell"/>
</dbReference>
<evidence type="ECO:0000259" key="6">
    <source>
        <dbReference type="SMART" id="SM00835"/>
    </source>
</evidence>
<dbReference type="EMBL" id="MU853341">
    <property type="protein sequence ID" value="KAK4112809.1"/>
    <property type="molecule type" value="Genomic_DNA"/>
</dbReference>
<reference evidence="7" key="2">
    <citation type="submission" date="2023-05" db="EMBL/GenBank/DDBJ databases">
        <authorList>
            <consortium name="Lawrence Berkeley National Laboratory"/>
            <person name="Steindorff A."/>
            <person name="Hensen N."/>
            <person name="Bonometti L."/>
            <person name="Westerberg I."/>
            <person name="Brannstrom I.O."/>
            <person name="Guillou S."/>
            <person name="Cros-Aarteil S."/>
            <person name="Calhoun S."/>
            <person name="Haridas S."/>
            <person name="Kuo A."/>
            <person name="Mondo S."/>
            <person name="Pangilinan J."/>
            <person name="Riley R."/>
            <person name="Labutti K."/>
            <person name="Andreopoulos B."/>
            <person name="Lipzen A."/>
            <person name="Chen C."/>
            <person name="Yanf M."/>
            <person name="Daum C."/>
            <person name="Ng V."/>
            <person name="Clum A."/>
            <person name="Ohm R."/>
            <person name="Martin F."/>
            <person name="Silar P."/>
            <person name="Natvig D."/>
            <person name="Lalanne C."/>
            <person name="Gautier V."/>
            <person name="Ament-Velasquez S.L."/>
            <person name="Kruys A."/>
            <person name="Hutchinson M.I."/>
            <person name="Powell A.J."/>
            <person name="Barry K."/>
            <person name="Miller A.N."/>
            <person name="Grigoriev I.V."/>
            <person name="Debuchy R."/>
            <person name="Gladieux P."/>
            <person name="Thoren M.H."/>
            <person name="Johannesson H."/>
        </authorList>
    </citation>
    <scope>NUCLEOTIDE SEQUENCE</scope>
    <source>
        <strain evidence="7">CBS 508.74</strain>
    </source>
</reference>
<dbReference type="AlphaFoldDB" id="A0AAN6YTP7"/>
<comment type="similarity">
    <text evidence="2">Belongs to the germin family.</text>
</comment>
<sequence>MLALSSSVLAAPQVQLSVPAQLQLADTVAERYQILNKTEDFVFDFNKIPLANRKTFPALVGTGGALAVAELAGCGMAALHIHPRSAELFAVLSGRVYTEMITETGVVDANGNPRLVRTELGPKQMTVFPQGSFHAQMNPDCTPALAIAAFTSDDPGAALILPQAFAETDDFVLNAFGGAIGKEELAKFRKLMPKGAIFEVEECRKRCGL</sequence>
<keyword evidence="3" id="KW-0964">Secreted</keyword>
<keyword evidence="5" id="KW-0464">Manganese</keyword>
<dbReference type="InterPro" id="IPR006045">
    <property type="entry name" value="Cupin_1"/>
</dbReference>
<feature type="domain" description="Cupin type-1" evidence="6">
    <location>
        <begin position="32"/>
        <end position="186"/>
    </location>
</feature>
<dbReference type="PANTHER" id="PTHR31238">
    <property type="entry name" value="GERMIN-LIKE PROTEIN SUBFAMILY 3 MEMBER 3"/>
    <property type="match status" value="1"/>
</dbReference>
<dbReference type="SMART" id="SM00835">
    <property type="entry name" value="Cupin_1"/>
    <property type="match status" value="1"/>
</dbReference>
<dbReference type="InterPro" id="IPR019780">
    <property type="entry name" value="Germin_Mn-BS"/>
</dbReference>
<dbReference type="GeneID" id="89935666"/>
<keyword evidence="8" id="KW-1185">Reference proteome</keyword>
<dbReference type="GO" id="GO:0030145">
    <property type="term" value="F:manganese ion binding"/>
    <property type="evidence" value="ECO:0007669"/>
    <property type="project" value="InterPro"/>
</dbReference>
<organism evidence="7 8">
    <name type="scientific">Canariomyces notabilis</name>
    <dbReference type="NCBI Taxonomy" id="2074819"/>
    <lineage>
        <taxon>Eukaryota</taxon>
        <taxon>Fungi</taxon>
        <taxon>Dikarya</taxon>
        <taxon>Ascomycota</taxon>
        <taxon>Pezizomycotina</taxon>
        <taxon>Sordariomycetes</taxon>
        <taxon>Sordariomycetidae</taxon>
        <taxon>Sordariales</taxon>
        <taxon>Chaetomiaceae</taxon>
        <taxon>Canariomyces</taxon>
    </lineage>
</organism>
<proteinExistence type="inferred from homology"/>
<evidence type="ECO:0000256" key="2">
    <source>
        <dbReference type="ARBA" id="ARBA00007456"/>
    </source>
</evidence>
<dbReference type="InterPro" id="IPR014710">
    <property type="entry name" value="RmlC-like_jellyroll"/>
</dbReference>
<evidence type="ECO:0000256" key="4">
    <source>
        <dbReference type="ARBA" id="ARBA00022723"/>
    </source>
</evidence>
<dbReference type="SUPFAM" id="SSF51182">
    <property type="entry name" value="RmlC-like cupins"/>
    <property type="match status" value="1"/>
</dbReference>